<protein>
    <submittedName>
        <fullName evidence="1">Broad specificity phosphatase PhoE</fullName>
    </submittedName>
</protein>
<keyword evidence="2" id="KW-1185">Reference proteome</keyword>
<dbReference type="STRING" id="123320.SAMN06309945_0690"/>
<dbReference type="EMBL" id="FUZP01000001">
    <property type="protein sequence ID" value="SKC40993.1"/>
    <property type="molecule type" value="Genomic_DNA"/>
</dbReference>
<dbReference type="InterPro" id="IPR050275">
    <property type="entry name" value="PGM_Phosphatase"/>
</dbReference>
<dbReference type="GO" id="GO:0016791">
    <property type="term" value="F:phosphatase activity"/>
    <property type="evidence" value="ECO:0007669"/>
    <property type="project" value="TreeGrafter"/>
</dbReference>
<dbReference type="RefSeq" id="WP_079726880.1">
    <property type="nucleotide sequence ID" value="NZ_FUZP01000001.1"/>
</dbReference>
<dbReference type="PANTHER" id="PTHR48100">
    <property type="entry name" value="BROAD-SPECIFICITY PHOSPHATASE YOR283W-RELATED"/>
    <property type="match status" value="1"/>
</dbReference>
<accession>A0A1T5IPX7</accession>
<dbReference type="GO" id="GO:0005737">
    <property type="term" value="C:cytoplasm"/>
    <property type="evidence" value="ECO:0007669"/>
    <property type="project" value="TreeGrafter"/>
</dbReference>
<dbReference type="Proteomes" id="UP000190857">
    <property type="component" value="Unassembled WGS sequence"/>
</dbReference>
<dbReference type="PANTHER" id="PTHR48100:SF51">
    <property type="entry name" value="PHOSPHOGLYCERATE MUTASE"/>
    <property type="match status" value="1"/>
</dbReference>
<organism evidence="1 2">
    <name type="scientific">Okibacterium fritillariae</name>
    <dbReference type="NCBI Taxonomy" id="123320"/>
    <lineage>
        <taxon>Bacteria</taxon>
        <taxon>Bacillati</taxon>
        <taxon>Actinomycetota</taxon>
        <taxon>Actinomycetes</taxon>
        <taxon>Micrococcales</taxon>
        <taxon>Microbacteriaceae</taxon>
        <taxon>Okibacterium</taxon>
    </lineage>
</organism>
<dbReference type="InterPro" id="IPR029033">
    <property type="entry name" value="His_PPase_superfam"/>
</dbReference>
<dbReference type="OrthoDB" id="3215466at2"/>
<gene>
    <name evidence="1" type="ORF">SAMN06309945_0690</name>
</gene>
<evidence type="ECO:0000313" key="2">
    <source>
        <dbReference type="Proteomes" id="UP000190857"/>
    </source>
</evidence>
<dbReference type="Pfam" id="PF00300">
    <property type="entry name" value="His_Phos_1"/>
    <property type="match status" value="1"/>
</dbReference>
<dbReference type="Gene3D" id="3.40.50.1240">
    <property type="entry name" value="Phosphoglycerate mutase-like"/>
    <property type="match status" value="1"/>
</dbReference>
<proteinExistence type="predicted"/>
<dbReference type="SMART" id="SM00855">
    <property type="entry name" value="PGAM"/>
    <property type="match status" value="1"/>
</dbReference>
<reference evidence="1 2" key="1">
    <citation type="submission" date="2017-02" db="EMBL/GenBank/DDBJ databases">
        <authorList>
            <person name="Peterson S.W."/>
        </authorList>
    </citation>
    <scope>NUCLEOTIDE SEQUENCE [LARGE SCALE GENOMIC DNA]</scope>
    <source>
        <strain evidence="1 2">VKM Ac-2059</strain>
    </source>
</reference>
<dbReference type="AlphaFoldDB" id="A0A1T5IPX7"/>
<dbReference type="SUPFAM" id="SSF53254">
    <property type="entry name" value="Phosphoglycerate mutase-like"/>
    <property type="match status" value="1"/>
</dbReference>
<dbReference type="CDD" id="cd07067">
    <property type="entry name" value="HP_PGM_like"/>
    <property type="match status" value="1"/>
</dbReference>
<evidence type="ECO:0000313" key="1">
    <source>
        <dbReference type="EMBL" id="SKC40993.1"/>
    </source>
</evidence>
<name>A0A1T5IPX7_9MICO</name>
<dbReference type="InterPro" id="IPR013078">
    <property type="entry name" value="His_Pase_superF_clade-1"/>
</dbReference>
<sequence>MGASQIHLVRHGEVYNPSGVLYGRIPGFRLSERGELMARSAADDIVARERPIARVYASPLQRAQESAAPIAELTGLDIRTEARIIEPTNHFEGKVMSRALRNPINWPVLRAPSVPSWGEPYLSIADRMVRAMEDAWNEVADGEGDVVMVSHQLPIWTTHRFIAGEQLAHDPRRRRCDLSSITSFERVGDSFIEVGYSNPAAGLAAGAIDVGAV</sequence>